<feature type="compositionally biased region" description="Basic and acidic residues" evidence="1">
    <location>
        <begin position="1"/>
        <end position="11"/>
    </location>
</feature>
<gene>
    <name evidence="2" type="ORF">GWK47_004699</name>
</gene>
<proteinExistence type="predicted"/>
<evidence type="ECO:0000256" key="1">
    <source>
        <dbReference type="SAM" id="MobiDB-lite"/>
    </source>
</evidence>
<feature type="compositionally biased region" description="Low complexity" evidence="1">
    <location>
        <begin position="18"/>
        <end position="50"/>
    </location>
</feature>
<dbReference type="Proteomes" id="UP000770661">
    <property type="component" value="Unassembled WGS sequence"/>
</dbReference>
<feature type="region of interest" description="Disordered" evidence="1">
    <location>
        <begin position="1"/>
        <end position="111"/>
    </location>
</feature>
<keyword evidence="3" id="KW-1185">Reference proteome</keyword>
<evidence type="ECO:0000313" key="2">
    <source>
        <dbReference type="EMBL" id="KAG0725389.1"/>
    </source>
</evidence>
<dbReference type="AlphaFoldDB" id="A0A8J5CY44"/>
<evidence type="ECO:0000313" key="3">
    <source>
        <dbReference type="Proteomes" id="UP000770661"/>
    </source>
</evidence>
<name>A0A8J5CY44_CHIOP</name>
<comment type="caution">
    <text evidence="2">The sequence shown here is derived from an EMBL/GenBank/DDBJ whole genome shotgun (WGS) entry which is preliminary data.</text>
</comment>
<accession>A0A8J5CY44</accession>
<sequence length="239" mass="26096">MPHNPTDDQYHWNRRRGNSGSSSNDDNNNNSAAAPTTPATTTTTTTTAGAWRDDTRSQLDSLGTGGESSPHSVAQGPDATLKPPPCRTSGPAEEVRARYEDGSVSPEAPTTVMGPASPYLGQTATLWNTFTVEVDIVAINTQQKVDAGVYRDCVRGYGAGCLGYLRWQRAQMKTKRVFFQDGERACEFWGFRKQRNKLLEQAMFPPPSIPPGEMCLLSTKTAYPRSAAVERLFSQGRTS</sequence>
<dbReference type="EMBL" id="JACEEZ010005648">
    <property type="protein sequence ID" value="KAG0725389.1"/>
    <property type="molecule type" value="Genomic_DNA"/>
</dbReference>
<reference evidence="2" key="1">
    <citation type="submission" date="2020-07" db="EMBL/GenBank/DDBJ databases">
        <title>The High-quality genome of the commercially important snow crab, Chionoecetes opilio.</title>
        <authorList>
            <person name="Jeong J.-H."/>
            <person name="Ryu S."/>
        </authorList>
    </citation>
    <scope>NUCLEOTIDE SEQUENCE</scope>
    <source>
        <strain evidence="2">MADBK_172401_WGS</strain>
        <tissue evidence="2">Digestive gland</tissue>
    </source>
</reference>
<organism evidence="2 3">
    <name type="scientific">Chionoecetes opilio</name>
    <name type="common">Atlantic snow crab</name>
    <name type="synonym">Cancer opilio</name>
    <dbReference type="NCBI Taxonomy" id="41210"/>
    <lineage>
        <taxon>Eukaryota</taxon>
        <taxon>Metazoa</taxon>
        <taxon>Ecdysozoa</taxon>
        <taxon>Arthropoda</taxon>
        <taxon>Crustacea</taxon>
        <taxon>Multicrustacea</taxon>
        <taxon>Malacostraca</taxon>
        <taxon>Eumalacostraca</taxon>
        <taxon>Eucarida</taxon>
        <taxon>Decapoda</taxon>
        <taxon>Pleocyemata</taxon>
        <taxon>Brachyura</taxon>
        <taxon>Eubrachyura</taxon>
        <taxon>Majoidea</taxon>
        <taxon>Majidae</taxon>
        <taxon>Chionoecetes</taxon>
    </lineage>
</organism>
<protein>
    <submittedName>
        <fullName evidence="2">Uncharacterized protein</fullName>
    </submittedName>
</protein>